<dbReference type="RefSeq" id="WP_048598602.1">
    <property type="nucleotide sequence ID" value="NZ_CAXIAP010000031.1"/>
</dbReference>
<evidence type="ECO:0000313" key="1">
    <source>
        <dbReference type="EMBL" id="CRK75206.1"/>
    </source>
</evidence>
<proteinExistence type="predicted"/>
<dbReference type="AlphaFoldDB" id="A0A0U1NKD6"/>
<gene>
    <name evidence="1" type="ORF">NIG5292_01249</name>
</gene>
<evidence type="ECO:0000313" key="2">
    <source>
        <dbReference type="Proteomes" id="UP000048949"/>
    </source>
</evidence>
<keyword evidence="2" id="KW-1185">Reference proteome</keyword>
<organism evidence="1 2">
    <name type="scientific">Nereida ignava</name>
    <dbReference type="NCBI Taxonomy" id="282199"/>
    <lineage>
        <taxon>Bacteria</taxon>
        <taxon>Pseudomonadati</taxon>
        <taxon>Pseudomonadota</taxon>
        <taxon>Alphaproteobacteria</taxon>
        <taxon>Rhodobacterales</taxon>
        <taxon>Roseobacteraceae</taxon>
        <taxon>Nereida</taxon>
    </lineage>
</organism>
<protein>
    <submittedName>
        <fullName evidence="1">Uncharacterized protein</fullName>
    </submittedName>
</protein>
<name>A0A0U1NKD6_9RHOB</name>
<sequence>MHTQLHSVLPTASGDLTKKATALPMGEARFEFGNLLEVEGDAGAPELDDNEPVFSQTMGLDVLLTPVSAQLEMGLVGTSQTVF</sequence>
<accession>A0A0U1NKD6</accession>
<dbReference type="Proteomes" id="UP000048949">
    <property type="component" value="Unassembled WGS sequence"/>
</dbReference>
<reference evidence="1 2" key="1">
    <citation type="submission" date="2015-04" db="EMBL/GenBank/DDBJ databases">
        <authorList>
            <person name="Syromyatnikov M.Y."/>
            <person name="Popov V.N."/>
        </authorList>
    </citation>
    <scope>NUCLEOTIDE SEQUENCE [LARGE SCALE GENOMIC DNA]</scope>
    <source>
        <strain evidence="1 2">CECT 5292</strain>
    </source>
</reference>
<dbReference type="EMBL" id="CVQV01000005">
    <property type="protein sequence ID" value="CRK75206.1"/>
    <property type="molecule type" value="Genomic_DNA"/>
</dbReference>